<name>A0A8J3KRU5_9ACTN</name>
<keyword evidence="6" id="KW-0814">Transposable element</keyword>
<gene>
    <name evidence="7" type="ORF">Cci01nite_59280</name>
</gene>
<comment type="similarity">
    <text evidence="2 6">Belongs to the transposase mutator family.</text>
</comment>
<dbReference type="InterPro" id="IPR001207">
    <property type="entry name" value="Transposase_mutator"/>
</dbReference>
<dbReference type="GO" id="GO:0004803">
    <property type="term" value="F:transposase activity"/>
    <property type="evidence" value="ECO:0007669"/>
    <property type="project" value="UniProtKB-UniRule"/>
</dbReference>
<evidence type="ECO:0000313" key="7">
    <source>
        <dbReference type="EMBL" id="GIG00835.1"/>
    </source>
</evidence>
<evidence type="ECO:0000256" key="6">
    <source>
        <dbReference type="RuleBase" id="RU365089"/>
    </source>
</evidence>
<dbReference type="Proteomes" id="UP000659904">
    <property type="component" value="Unassembled WGS sequence"/>
</dbReference>
<accession>A0A8J3KRU5</accession>
<keyword evidence="8" id="KW-1185">Reference proteome</keyword>
<proteinExistence type="inferred from homology"/>
<reference evidence="7 8" key="1">
    <citation type="submission" date="2021-01" db="EMBL/GenBank/DDBJ databases">
        <title>Whole genome shotgun sequence of Catellatospora citrea NBRC 14495.</title>
        <authorList>
            <person name="Komaki H."/>
            <person name="Tamura T."/>
        </authorList>
    </citation>
    <scope>NUCLEOTIDE SEQUENCE [LARGE SCALE GENOMIC DNA]</scope>
    <source>
        <strain evidence="7 8">NBRC 14495</strain>
    </source>
</reference>
<sequence length="183" mass="21127">MADVFIVCTDGLKGMSEAIEAAWPAAVHQTCVIHLVRGTLRYTSRKDWQHLTVDLRAIYTAATAAAAEAQLEEFTDKWGDKYPAVIRLWREAWPRFIPFLDYDQEIRKVIYSTNMVESLNSRFRQATRRRGHFPTEQAALKVLYLVLREKSRNGSNLLSVRIYGWKKALNAFALTYSDRINNN</sequence>
<comment type="caution">
    <text evidence="7">The sequence shown here is derived from an EMBL/GenBank/DDBJ whole genome shotgun (WGS) entry which is preliminary data.</text>
</comment>
<keyword evidence="3 6" id="KW-0815">Transposition</keyword>
<evidence type="ECO:0000256" key="3">
    <source>
        <dbReference type="ARBA" id="ARBA00022578"/>
    </source>
</evidence>
<dbReference type="AlphaFoldDB" id="A0A8J3KRU5"/>
<evidence type="ECO:0000256" key="5">
    <source>
        <dbReference type="ARBA" id="ARBA00023172"/>
    </source>
</evidence>
<organism evidence="7 8">
    <name type="scientific">Catellatospora citrea</name>
    <dbReference type="NCBI Taxonomy" id="53366"/>
    <lineage>
        <taxon>Bacteria</taxon>
        <taxon>Bacillati</taxon>
        <taxon>Actinomycetota</taxon>
        <taxon>Actinomycetes</taxon>
        <taxon>Micromonosporales</taxon>
        <taxon>Micromonosporaceae</taxon>
        <taxon>Catellatospora</taxon>
    </lineage>
</organism>
<dbReference type="PANTHER" id="PTHR33217:SF8">
    <property type="entry name" value="MUTATOR FAMILY TRANSPOSASE"/>
    <property type="match status" value="1"/>
</dbReference>
<dbReference type="GO" id="GO:0003677">
    <property type="term" value="F:DNA binding"/>
    <property type="evidence" value="ECO:0007669"/>
    <property type="project" value="UniProtKB-UniRule"/>
</dbReference>
<evidence type="ECO:0000256" key="2">
    <source>
        <dbReference type="ARBA" id="ARBA00010961"/>
    </source>
</evidence>
<comment type="function">
    <text evidence="1 6">Required for the transposition of the insertion element.</text>
</comment>
<evidence type="ECO:0000313" key="8">
    <source>
        <dbReference type="Proteomes" id="UP000659904"/>
    </source>
</evidence>
<dbReference type="PANTHER" id="PTHR33217">
    <property type="entry name" value="TRANSPOSASE FOR INSERTION SEQUENCE ELEMENT IS1081"/>
    <property type="match status" value="1"/>
</dbReference>
<dbReference type="PROSITE" id="PS01007">
    <property type="entry name" value="TRANSPOSASE_MUTATOR"/>
    <property type="match status" value="1"/>
</dbReference>
<dbReference type="Pfam" id="PF00872">
    <property type="entry name" value="Transposase_mut"/>
    <property type="match status" value="1"/>
</dbReference>
<protein>
    <recommendedName>
        <fullName evidence="6">Mutator family transposase</fullName>
    </recommendedName>
</protein>
<keyword evidence="4 6" id="KW-0238">DNA-binding</keyword>
<evidence type="ECO:0000256" key="4">
    <source>
        <dbReference type="ARBA" id="ARBA00023125"/>
    </source>
</evidence>
<dbReference type="GO" id="GO:0006313">
    <property type="term" value="P:DNA transposition"/>
    <property type="evidence" value="ECO:0007669"/>
    <property type="project" value="UniProtKB-UniRule"/>
</dbReference>
<keyword evidence="5 6" id="KW-0233">DNA recombination</keyword>
<evidence type="ECO:0000256" key="1">
    <source>
        <dbReference type="ARBA" id="ARBA00002190"/>
    </source>
</evidence>
<dbReference type="EMBL" id="BONH01000032">
    <property type="protein sequence ID" value="GIG00835.1"/>
    <property type="molecule type" value="Genomic_DNA"/>
</dbReference>